<dbReference type="InterPro" id="IPR021729">
    <property type="entry name" value="DUF3298"/>
</dbReference>
<dbReference type="Gene3D" id="3.90.640.20">
    <property type="entry name" value="Heat-shock cognate protein, ATPase"/>
    <property type="match status" value="1"/>
</dbReference>
<evidence type="ECO:0000259" key="1">
    <source>
        <dbReference type="Pfam" id="PF11738"/>
    </source>
</evidence>
<proteinExistence type="predicted"/>
<dbReference type="InterPro" id="IPR037126">
    <property type="entry name" value="PdaC/RsiV-like_sf"/>
</dbReference>
<dbReference type="AlphaFoldDB" id="A0A382QNN5"/>
<reference evidence="2" key="1">
    <citation type="submission" date="2018-05" db="EMBL/GenBank/DDBJ databases">
        <authorList>
            <person name="Lanie J.A."/>
            <person name="Ng W.-L."/>
            <person name="Kazmierczak K.M."/>
            <person name="Andrzejewski T.M."/>
            <person name="Davidsen T.M."/>
            <person name="Wayne K.J."/>
            <person name="Tettelin H."/>
            <person name="Glass J.I."/>
            <person name="Rusch D."/>
            <person name="Podicherti R."/>
            <person name="Tsui H.-C.T."/>
            <person name="Winkler M.E."/>
        </authorList>
    </citation>
    <scope>NUCLEOTIDE SEQUENCE</scope>
</reference>
<name>A0A382QNN5_9ZZZZ</name>
<protein>
    <recommendedName>
        <fullName evidence="1">DUF3298 domain-containing protein</fullName>
    </recommendedName>
</protein>
<dbReference type="Pfam" id="PF11738">
    <property type="entry name" value="DUF3298"/>
    <property type="match status" value="1"/>
</dbReference>
<sequence>STGTRWKSALGRYLKRALTKREAQWVLDGSMKESDLANHSTFTLSPAGVEFHFAPYAVGPYAQGDFHVVVPHAILRPYLHKTGPLIHWAK</sequence>
<feature type="non-terminal residue" evidence="2">
    <location>
        <position position="1"/>
    </location>
</feature>
<organism evidence="2">
    <name type="scientific">marine metagenome</name>
    <dbReference type="NCBI Taxonomy" id="408172"/>
    <lineage>
        <taxon>unclassified sequences</taxon>
        <taxon>metagenomes</taxon>
        <taxon>ecological metagenomes</taxon>
    </lineage>
</organism>
<feature type="domain" description="DUF3298" evidence="1">
    <location>
        <begin position="6"/>
        <end position="72"/>
    </location>
</feature>
<evidence type="ECO:0000313" key="2">
    <source>
        <dbReference type="EMBL" id="SVC87114.1"/>
    </source>
</evidence>
<gene>
    <name evidence="2" type="ORF">METZ01_LOCUS339968</name>
</gene>
<accession>A0A382QNN5</accession>
<dbReference type="EMBL" id="UINC01115814">
    <property type="protein sequence ID" value="SVC87114.1"/>
    <property type="molecule type" value="Genomic_DNA"/>
</dbReference>